<sequence>MKKTLQKARLPECNASDKRVGADERHRSGKRIGIEIRLDSNKNAPTRLSIVPQPTMSFGGRSTPPPRAPSPPITLNPLPIRRLHSARSCDSFADRGRPQLRKAKSARSIQKSPHSPPSRSGRYRSPPPSPTTQHPPPPVPPLPRAVPIPVPEKDPQPVLRTPIMIPTIRVPDTPVSPVLPSNKFRKQKSSGRRSSLILRFFTDRNSSSSPPSACAA</sequence>
<protein>
    <submittedName>
        <fullName evidence="2">Uncharacterized protein</fullName>
    </submittedName>
</protein>
<evidence type="ECO:0000256" key="1">
    <source>
        <dbReference type="SAM" id="MobiDB-lite"/>
    </source>
</evidence>
<dbReference type="Proteomes" id="UP000559256">
    <property type="component" value="Unassembled WGS sequence"/>
</dbReference>
<dbReference type="AlphaFoldDB" id="A0A8H5FPM6"/>
<accession>A0A8H5FPM6</accession>
<organism evidence="2 3">
    <name type="scientific">Tetrapyrgos nigripes</name>
    <dbReference type="NCBI Taxonomy" id="182062"/>
    <lineage>
        <taxon>Eukaryota</taxon>
        <taxon>Fungi</taxon>
        <taxon>Dikarya</taxon>
        <taxon>Basidiomycota</taxon>
        <taxon>Agaricomycotina</taxon>
        <taxon>Agaricomycetes</taxon>
        <taxon>Agaricomycetidae</taxon>
        <taxon>Agaricales</taxon>
        <taxon>Marasmiineae</taxon>
        <taxon>Marasmiaceae</taxon>
        <taxon>Tetrapyrgos</taxon>
    </lineage>
</organism>
<proteinExistence type="predicted"/>
<feature type="compositionally biased region" description="Pro residues" evidence="1">
    <location>
        <begin position="63"/>
        <end position="74"/>
    </location>
</feature>
<feature type="compositionally biased region" description="Basic and acidic residues" evidence="1">
    <location>
        <begin position="15"/>
        <end position="40"/>
    </location>
</feature>
<gene>
    <name evidence="2" type="ORF">D9758_008832</name>
</gene>
<evidence type="ECO:0000313" key="3">
    <source>
        <dbReference type="Proteomes" id="UP000559256"/>
    </source>
</evidence>
<feature type="compositionally biased region" description="Polar residues" evidence="1">
    <location>
        <begin position="41"/>
        <end position="56"/>
    </location>
</feature>
<name>A0A8H5FPM6_9AGAR</name>
<feature type="region of interest" description="Disordered" evidence="1">
    <location>
        <begin position="1"/>
        <end position="194"/>
    </location>
</feature>
<comment type="caution">
    <text evidence="2">The sequence shown here is derived from an EMBL/GenBank/DDBJ whole genome shotgun (WGS) entry which is preliminary data.</text>
</comment>
<reference evidence="2 3" key="1">
    <citation type="journal article" date="2020" name="ISME J.">
        <title>Uncovering the hidden diversity of litter-decomposition mechanisms in mushroom-forming fungi.</title>
        <authorList>
            <person name="Floudas D."/>
            <person name="Bentzer J."/>
            <person name="Ahren D."/>
            <person name="Johansson T."/>
            <person name="Persson P."/>
            <person name="Tunlid A."/>
        </authorList>
    </citation>
    <scope>NUCLEOTIDE SEQUENCE [LARGE SCALE GENOMIC DNA]</scope>
    <source>
        <strain evidence="2 3">CBS 291.85</strain>
    </source>
</reference>
<keyword evidence="3" id="KW-1185">Reference proteome</keyword>
<feature type="compositionally biased region" description="Pro residues" evidence="1">
    <location>
        <begin position="125"/>
        <end position="150"/>
    </location>
</feature>
<dbReference type="EMBL" id="JAACJM010000129">
    <property type="protein sequence ID" value="KAF5344083.1"/>
    <property type="molecule type" value="Genomic_DNA"/>
</dbReference>
<evidence type="ECO:0000313" key="2">
    <source>
        <dbReference type="EMBL" id="KAF5344083.1"/>
    </source>
</evidence>